<keyword evidence="3" id="KW-1185">Reference proteome</keyword>
<feature type="domain" description="Ice-binding protein C-terminal" evidence="1">
    <location>
        <begin position="262"/>
        <end position="286"/>
    </location>
</feature>
<evidence type="ECO:0000259" key="1">
    <source>
        <dbReference type="Pfam" id="PF07589"/>
    </source>
</evidence>
<evidence type="ECO:0000313" key="3">
    <source>
        <dbReference type="Proteomes" id="UP000546464"/>
    </source>
</evidence>
<dbReference type="EMBL" id="JACHVB010000035">
    <property type="protein sequence ID" value="MBC2595230.1"/>
    <property type="molecule type" value="Genomic_DNA"/>
</dbReference>
<reference evidence="2 3" key="1">
    <citation type="submission" date="2020-07" db="EMBL/GenBank/DDBJ databases">
        <authorList>
            <person name="Feng X."/>
        </authorList>
    </citation>
    <scope>NUCLEOTIDE SEQUENCE [LARGE SCALE GENOMIC DNA]</scope>
    <source>
        <strain evidence="2 3">JCM31066</strain>
    </source>
</reference>
<proteinExistence type="predicted"/>
<sequence>MYVINSFLSVLINCLRGLTHGRRRRVVGAAFLACAACCALPGGRAGELSNIPINGMYMAYFNLDTETGALSWTNEAGYNDNQVLKPLAVTNPGDYFASGSGWASLLNPPAQGGQGAAFSRLFGFSLSGDLRTYLESNDYSIAIQLDSITYGSGALAGEDAGNTSVYYFNAGSDDWGTANAAKEEWSELTGSTYLIWNGQSFSNMVHVPVITTDTFSSEYLLSYTLSIVYNMPEDGVNATVVNSVTTVDGITPLTISYSAYSQVPEPATYAMLGGVVALACAALMRRLSAKS</sequence>
<dbReference type="AlphaFoldDB" id="A0A842HGC4"/>
<gene>
    <name evidence="2" type="ORF">H5P28_13260</name>
</gene>
<dbReference type="Pfam" id="PF07589">
    <property type="entry name" value="PEP-CTERM"/>
    <property type="match status" value="1"/>
</dbReference>
<dbReference type="Proteomes" id="UP000546464">
    <property type="component" value="Unassembled WGS sequence"/>
</dbReference>
<comment type="caution">
    <text evidence="2">The sequence shown here is derived from an EMBL/GenBank/DDBJ whole genome shotgun (WGS) entry which is preliminary data.</text>
</comment>
<dbReference type="RefSeq" id="WP_185676187.1">
    <property type="nucleotide sequence ID" value="NZ_JACHVB010000035.1"/>
</dbReference>
<protein>
    <submittedName>
        <fullName evidence="2">PEP-CTERM sorting domain-containing protein</fullName>
    </submittedName>
</protein>
<evidence type="ECO:0000313" key="2">
    <source>
        <dbReference type="EMBL" id="MBC2595230.1"/>
    </source>
</evidence>
<dbReference type="InterPro" id="IPR013424">
    <property type="entry name" value="Ice-binding_C"/>
</dbReference>
<name>A0A842HGC4_9BACT</name>
<organism evidence="2 3">
    <name type="scientific">Ruficoccus amylovorans</name>
    <dbReference type="NCBI Taxonomy" id="1804625"/>
    <lineage>
        <taxon>Bacteria</taxon>
        <taxon>Pseudomonadati</taxon>
        <taxon>Verrucomicrobiota</taxon>
        <taxon>Opitutia</taxon>
        <taxon>Puniceicoccales</taxon>
        <taxon>Cerasicoccaceae</taxon>
        <taxon>Ruficoccus</taxon>
    </lineage>
</organism>
<accession>A0A842HGC4</accession>